<evidence type="ECO:0000256" key="1">
    <source>
        <dbReference type="SAM" id="MobiDB-lite"/>
    </source>
</evidence>
<dbReference type="InterPro" id="IPR033473">
    <property type="entry name" value="Atos-like_C"/>
</dbReference>
<dbReference type="PANTHER" id="PTHR13199:SF23">
    <property type="entry name" value="MEIOSIS CHROMOSOME SEGREGATION FAMILY PROTEIN"/>
    <property type="match status" value="1"/>
</dbReference>
<dbReference type="ExpressionAtlas" id="A0A368UHN1">
    <property type="expression patterns" value="baseline"/>
</dbReference>
<evidence type="ECO:0000259" key="2">
    <source>
        <dbReference type="Pfam" id="PF13889"/>
    </source>
</evidence>
<evidence type="ECO:0000313" key="4">
    <source>
        <dbReference type="EnsemblPlants" id="RCW18811"/>
    </source>
</evidence>
<protein>
    <recommendedName>
        <fullName evidence="2">Atos-like C-terminal domain-containing protein</fullName>
    </recommendedName>
</protein>
<dbReference type="Gramene" id="RCW18811">
    <property type="protein sequence ID" value="RCW18811"/>
    <property type="gene ID" value="GLYMA_19G097300"/>
</dbReference>
<reference evidence="4" key="3">
    <citation type="submission" date="2019-01" db="UniProtKB">
        <authorList>
            <consortium name="EnsemblPlants"/>
        </authorList>
    </citation>
    <scope>IDENTIFICATION</scope>
    <source>
        <strain evidence="4">Williams 82</strain>
    </source>
</reference>
<reference evidence="3 4" key="1">
    <citation type="journal article" date="2010" name="Nature">
        <title>Genome sequence of the palaeopolyploid soybean.</title>
        <authorList>
            <person name="Schmutz J."/>
            <person name="Cannon S.B."/>
            <person name="Schlueter J."/>
            <person name="Ma J."/>
            <person name="Mitros T."/>
            <person name="Nelson W."/>
            <person name="Hyten D.L."/>
            <person name="Song Q."/>
            <person name="Thelen J.J."/>
            <person name="Cheng J."/>
            <person name="Xu D."/>
            <person name="Hellsten U."/>
            <person name="May G.D."/>
            <person name="Yu Y."/>
            <person name="Sakurai T."/>
            <person name="Umezawa T."/>
            <person name="Bhattacharyya M.K."/>
            <person name="Sandhu D."/>
            <person name="Valliyodan B."/>
            <person name="Lindquist E."/>
            <person name="Peto M."/>
            <person name="Grant D."/>
            <person name="Shu S."/>
            <person name="Goodstein D."/>
            <person name="Barry K."/>
            <person name="Futrell-Griggs M."/>
            <person name="Abernathy B."/>
            <person name="Du J."/>
            <person name="Tian Z."/>
            <person name="Zhu L."/>
            <person name="Gill N."/>
            <person name="Joshi T."/>
            <person name="Libault M."/>
            <person name="Sethuraman A."/>
            <person name="Zhang X.-C."/>
            <person name="Shinozaki K."/>
            <person name="Nguyen H.T."/>
            <person name="Wing R.A."/>
            <person name="Cregan P."/>
            <person name="Specht J."/>
            <person name="Grimwood J."/>
            <person name="Rokhsar D."/>
            <person name="Stacey G."/>
            <person name="Shoemaker R.C."/>
            <person name="Jackson S.A."/>
        </authorList>
    </citation>
    <scope>NUCLEOTIDE SEQUENCE</scope>
    <source>
        <strain evidence="4">cv. Williams 82</strain>
        <tissue evidence="3">Callus</tissue>
    </source>
</reference>
<dbReference type="EMBL" id="CM000852">
    <property type="protein sequence ID" value="RCW18811.1"/>
    <property type="molecule type" value="Genomic_DNA"/>
</dbReference>
<feature type="region of interest" description="Disordered" evidence="1">
    <location>
        <begin position="505"/>
        <end position="524"/>
    </location>
</feature>
<proteinExistence type="predicted"/>
<evidence type="ECO:0000313" key="3">
    <source>
        <dbReference type="EMBL" id="RCW18811.1"/>
    </source>
</evidence>
<sequence length="717" mass="78396">MGLPQIPPNETAEKVALVGAALTSSPHFSDASPSAINSLNSVNTGGLAGCTLGSSFDDFPKNASLEISNVSDDTFYRGAMEVASNVHSLKIGSTDKSTPFAPKSGRNVHIPALRVVGFESGQTNTSTDGLADVSVVNLHSSVSTNFPANDNESASSLVRKRLLSPLSSILSPSHFKGDPLDIGCRNNETGSLVKNDNVRNSIAHDNKKANIGSKSSYTMSSWSLTNCLEQRIVPHSTESFFQSDGPLKENRGLLSQGSSPTAGIDHFSELSQVRPQNGITSISPKNVSSPLSLSPLGRKFSERIKTAGGCRNVVEEIKNCNITSRSIEQSLDNSNSRLMLNYKDDDSRVARKSFDDVEFLCKDFCPSSLDDIADMSWPLCQESAPTSHSMRFTRSLSGLSVRRSLVGSFEESLLSGRFLSGNNSKLSLAGNSSSNKFRGQLRGKNDSQIVKSRLRIPMKGRIQLVLSNPEKTPLHTFFCNYDLSDMPVGTKTFLRQKVTLELTGSTSPQLKQRSTGLNSGIDKGIPSMQKNHDISCDGEVMHTDAANVINKTKSTNQGNGKGSSLLNLINKEDSLKQSLKTKTLGAPSSVKLDYECITDKCERNERKECWDKTCHESGKPLNSCSKVKDNSSSGGPLRYALHLRFICPIPKKTIRSAQKSKNNSLQEKSRLDMEGERRFYLCNDLRVVFPQRHSDADEGKLNVEYHFPEDPRYFDIN</sequence>
<organism evidence="3">
    <name type="scientific">Glycine max</name>
    <name type="common">Soybean</name>
    <name type="synonym">Glycine hispida</name>
    <dbReference type="NCBI Taxonomy" id="3847"/>
    <lineage>
        <taxon>Eukaryota</taxon>
        <taxon>Viridiplantae</taxon>
        <taxon>Streptophyta</taxon>
        <taxon>Embryophyta</taxon>
        <taxon>Tracheophyta</taxon>
        <taxon>Spermatophyta</taxon>
        <taxon>Magnoliopsida</taxon>
        <taxon>eudicotyledons</taxon>
        <taxon>Gunneridae</taxon>
        <taxon>Pentapetalae</taxon>
        <taxon>rosids</taxon>
        <taxon>fabids</taxon>
        <taxon>Fabales</taxon>
        <taxon>Fabaceae</taxon>
        <taxon>Papilionoideae</taxon>
        <taxon>50 kb inversion clade</taxon>
        <taxon>NPAAA clade</taxon>
        <taxon>indigoferoid/millettioid clade</taxon>
        <taxon>Phaseoleae</taxon>
        <taxon>Glycine</taxon>
        <taxon>Glycine subgen. Soja</taxon>
    </lineage>
</organism>
<reference evidence="3" key="2">
    <citation type="submission" date="2018-07" db="EMBL/GenBank/DDBJ databases">
        <title>WGS assembly of Glycine max.</title>
        <authorList>
            <person name="Schmutz J."/>
            <person name="Cannon S."/>
            <person name="Schlueter J."/>
            <person name="Ma J."/>
            <person name="Mitros T."/>
            <person name="Nelson W."/>
            <person name="Hyten D."/>
            <person name="Song Q."/>
            <person name="Thelen J."/>
            <person name="Cheng J."/>
            <person name="Xu D."/>
            <person name="Hellsten U."/>
            <person name="May G."/>
            <person name="Yu Y."/>
            <person name="Sakurai T."/>
            <person name="Umezawa T."/>
            <person name="Bhattacharyya M."/>
            <person name="Sandhu D."/>
            <person name="Valliyodan B."/>
            <person name="Lindquist E."/>
            <person name="Peto M."/>
            <person name="Grant D."/>
            <person name="Shu S."/>
            <person name="Goodstein D."/>
            <person name="Barry K."/>
            <person name="Futrell-Griggs M."/>
            <person name="Abernathy B."/>
            <person name="Du J."/>
            <person name="Tian Z."/>
            <person name="Zhu L."/>
            <person name="Gill N."/>
            <person name="Joshi T."/>
            <person name="Libault M."/>
            <person name="Sethuraman A."/>
            <person name="Zhang X."/>
            <person name="Shinozaki K."/>
            <person name="Nguyen H."/>
            <person name="Wing R."/>
            <person name="Cregan P."/>
            <person name="Specht J."/>
            <person name="Grimwood J."/>
            <person name="Rokhsar D."/>
            <person name="Stacey G."/>
            <person name="Shoemaker R."/>
            <person name="Jackson S."/>
        </authorList>
    </citation>
    <scope>NUCLEOTIDE SEQUENCE</scope>
    <source>
        <tissue evidence="3">Callus</tissue>
    </source>
</reference>
<dbReference type="PANTHER" id="PTHR13199">
    <property type="entry name" value="GH03947P"/>
    <property type="match status" value="1"/>
</dbReference>
<feature type="domain" description="Atos-like C-terminal" evidence="2">
    <location>
        <begin position="637"/>
        <end position="716"/>
    </location>
</feature>
<dbReference type="Pfam" id="PF13889">
    <property type="entry name" value="Chromosome_seg"/>
    <property type="match status" value="1"/>
</dbReference>
<dbReference type="EnsemblPlants" id="RCW18811">
    <property type="protein sequence ID" value="RCW18811"/>
    <property type="gene ID" value="GLYMA_19G097300"/>
</dbReference>
<dbReference type="Proteomes" id="UP000008827">
    <property type="component" value="Chromosome 19"/>
</dbReference>
<evidence type="ECO:0000313" key="5">
    <source>
        <dbReference type="Proteomes" id="UP000008827"/>
    </source>
</evidence>
<feature type="compositionally biased region" description="Polar residues" evidence="1">
    <location>
        <begin position="505"/>
        <end position="518"/>
    </location>
</feature>
<keyword evidence="5" id="KW-1185">Reference proteome</keyword>
<dbReference type="AlphaFoldDB" id="A0A368UHN1"/>
<accession>A0A368UHN1</accession>
<name>A0A368UHN1_SOYBN</name>
<dbReference type="InterPro" id="IPR051506">
    <property type="entry name" value="ATOS_Transcription_Regulators"/>
</dbReference>
<gene>
    <name evidence="3" type="ORF">GLYMA_19G097300</name>
</gene>